<organism evidence="1 2">
    <name type="scientific">Dreissena polymorpha</name>
    <name type="common">Zebra mussel</name>
    <name type="synonym">Mytilus polymorpha</name>
    <dbReference type="NCBI Taxonomy" id="45954"/>
    <lineage>
        <taxon>Eukaryota</taxon>
        <taxon>Metazoa</taxon>
        <taxon>Spiralia</taxon>
        <taxon>Lophotrochozoa</taxon>
        <taxon>Mollusca</taxon>
        <taxon>Bivalvia</taxon>
        <taxon>Autobranchia</taxon>
        <taxon>Heteroconchia</taxon>
        <taxon>Euheterodonta</taxon>
        <taxon>Imparidentia</taxon>
        <taxon>Neoheterodontei</taxon>
        <taxon>Myida</taxon>
        <taxon>Dreissenoidea</taxon>
        <taxon>Dreissenidae</taxon>
        <taxon>Dreissena</taxon>
    </lineage>
</organism>
<sequence>MTSAGPVQGGQSQCVQLKQLQEQQAIVAHQQAQLQSSQTQLEPEAQGARRGL</sequence>
<evidence type="ECO:0000313" key="2">
    <source>
        <dbReference type="Proteomes" id="UP000828390"/>
    </source>
</evidence>
<accession>A0A9D4HH65</accession>
<gene>
    <name evidence="1" type="ORF">DPMN_060087</name>
</gene>
<reference evidence="1" key="1">
    <citation type="journal article" date="2019" name="bioRxiv">
        <title>The Genome of the Zebra Mussel, Dreissena polymorpha: A Resource for Invasive Species Research.</title>
        <authorList>
            <person name="McCartney M.A."/>
            <person name="Auch B."/>
            <person name="Kono T."/>
            <person name="Mallez S."/>
            <person name="Zhang Y."/>
            <person name="Obille A."/>
            <person name="Becker A."/>
            <person name="Abrahante J.E."/>
            <person name="Garbe J."/>
            <person name="Badalamenti J.P."/>
            <person name="Herman A."/>
            <person name="Mangelson H."/>
            <person name="Liachko I."/>
            <person name="Sullivan S."/>
            <person name="Sone E.D."/>
            <person name="Koren S."/>
            <person name="Silverstein K.A.T."/>
            <person name="Beckman K.B."/>
            <person name="Gohl D.M."/>
        </authorList>
    </citation>
    <scope>NUCLEOTIDE SEQUENCE</scope>
    <source>
        <strain evidence="1">Duluth1</strain>
        <tissue evidence="1">Whole animal</tissue>
    </source>
</reference>
<dbReference type="Proteomes" id="UP000828390">
    <property type="component" value="Unassembled WGS sequence"/>
</dbReference>
<evidence type="ECO:0000313" key="1">
    <source>
        <dbReference type="EMBL" id="KAH3717304.1"/>
    </source>
</evidence>
<keyword evidence="2" id="KW-1185">Reference proteome</keyword>
<protein>
    <submittedName>
        <fullName evidence="1">Uncharacterized protein</fullName>
    </submittedName>
</protein>
<proteinExistence type="predicted"/>
<dbReference type="EMBL" id="JAIWYP010000013">
    <property type="protein sequence ID" value="KAH3717304.1"/>
    <property type="molecule type" value="Genomic_DNA"/>
</dbReference>
<name>A0A9D4HH65_DREPO</name>
<dbReference type="AlphaFoldDB" id="A0A9D4HH65"/>
<comment type="caution">
    <text evidence="1">The sequence shown here is derived from an EMBL/GenBank/DDBJ whole genome shotgun (WGS) entry which is preliminary data.</text>
</comment>
<reference evidence="1" key="2">
    <citation type="submission" date="2020-11" db="EMBL/GenBank/DDBJ databases">
        <authorList>
            <person name="McCartney M.A."/>
            <person name="Auch B."/>
            <person name="Kono T."/>
            <person name="Mallez S."/>
            <person name="Becker A."/>
            <person name="Gohl D.M."/>
            <person name="Silverstein K.A.T."/>
            <person name="Koren S."/>
            <person name="Bechman K.B."/>
            <person name="Herman A."/>
            <person name="Abrahante J.E."/>
            <person name="Garbe J."/>
        </authorList>
    </citation>
    <scope>NUCLEOTIDE SEQUENCE</scope>
    <source>
        <strain evidence="1">Duluth1</strain>
        <tissue evidence="1">Whole animal</tissue>
    </source>
</reference>